<dbReference type="GO" id="GO:0000160">
    <property type="term" value="P:phosphorelay signal transduction system"/>
    <property type="evidence" value="ECO:0007669"/>
    <property type="project" value="InterPro"/>
</dbReference>
<dbReference type="SUPFAM" id="SSF46894">
    <property type="entry name" value="C-terminal effector domain of the bipartite response regulators"/>
    <property type="match status" value="1"/>
</dbReference>
<organism evidence="5 6">
    <name type="scientific">Flavimobilis marinus</name>
    <dbReference type="NCBI Taxonomy" id="285351"/>
    <lineage>
        <taxon>Bacteria</taxon>
        <taxon>Bacillati</taxon>
        <taxon>Actinomycetota</taxon>
        <taxon>Actinomycetes</taxon>
        <taxon>Micrococcales</taxon>
        <taxon>Jonesiaceae</taxon>
        <taxon>Flavimobilis</taxon>
    </lineage>
</organism>
<keyword evidence="2" id="KW-0238">DNA-binding</keyword>
<feature type="domain" description="OmpR/PhoB-type" evidence="4">
    <location>
        <begin position="243"/>
        <end position="312"/>
    </location>
</feature>
<evidence type="ECO:0000256" key="1">
    <source>
        <dbReference type="ARBA" id="ARBA00023015"/>
    </source>
</evidence>
<dbReference type="Proteomes" id="UP000198520">
    <property type="component" value="Unassembled WGS sequence"/>
</dbReference>
<evidence type="ECO:0000256" key="2">
    <source>
        <dbReference type="ARBA" id="ARBA00023125"/>
    </source>
</evidence>
<dbReference type="AlphaFoldDB" id="A0A1I2CNW4"/>
<sequence>MIGGSAVVPVPAVPSPAEQRSLRPLVAESWLRSSAYRLDPDAVPDRVLSEGDLELHRAEHPLAGVLPVIHDLLVRHTLDAGLVVAIGDQTGRLLWVDGDRSLRRKAERMAFVAGADWSEAAAGTSAPGTALVLGRSVQIHREEHYARVVHPWSCSAVPVRDRASGSVVGVIDITGGPDAVGPVTLPLLEATVAAVEAELALRALARPTVSRRDSAVRRPADKPTAEVSLAVLGRERGLLRCGERAVELSTRHAEILALLAHHRGGLSADALAHAVYGRDDAVMTLRAEIVRLRRVLDAVAPGLAPASRPYRLAAPIDLDAHRVLTFCERGAHRVALGSYPGPVLPGSTAPGIQALRAEVSACLRETVLTDAGVDTVLTYARTDEGRYDVELWRLCLRLLPARSPKRAAVVAHLQSIESELA</sequence>
<dbReference type="EMBL" id="FONZ01000001">
    <property type="protein sequence ID" value="SFE70001.1"/>
    <property type="molecule type" value="Genomic_DNA"/>
</dbReference>
<protein>
    <submittedName>
        <fullName evidence="5">Transcriptional regulatory protein, C terminal</fullName>
    </submittedName>
</protein>
<accession>A0A1I2CNW4</accession>
<dbReference type="GO" id="GO:0006355">
    <property type="term" value="P:regulation of DNA-templated transcription"/>
    <property type="evidence" value="ECO:0007669"/>
    <property type="project" value="InterPro"/>
</dbReference>
<proteinExistence type="predicted"/>
<dbReference type="InterPro" id="IPR016032">
    <property type="entry name" value="Sig_transdc_resp-reg_C-effctor"/>
</dbReference>
<dbReference type="InterPro" id="IPR001867">
    <property type="entry name" value="OmpR/PhoB-type_DNA-bd"/>
</dbReference>
<evidence type="ECO:0000256" key="3">
    <source>
        <dbReference type="ARBA" id="ARBA00023163"/>
    </source>
</evidence>
<dbReference type="STRING" id="285351.SAMN04488035_0206"/>
<dbReference type="SMART" id="SM00862">
    <property type="entry name" value="Trans_reg_C"/>
    <property type="match status" value="1"/>
</dbReference>
<dbReference type="Gene3D" id="1.10.10.10">
    <property type="entry name" value="Winged helix-like DNA-binding domain superfamily/Winged helix DNA-binding domain"/>
    <property type="match status" value="1"/>
</dbReference>
<evidence type="ECO:0000259" key="4">
    <source>
        <dbReference type="SMART" id="SM00862"/>
    </source>
</evidence>
<keyword evidence="1" id="KW-0805">Transcription regulation</keyword>
<dbReference type="InterPro" id="IPR036388">
    <property type="entry name" value="WH-like_DNA-bd_sf"/>
</dbReference>
<name>A0A1I2CNW4_9MICO</name>
<dbReference type="OrthoDB" id="3928741at2"/>
<gene>
    <name evidence="5" type="ORF">SAMN04488035_0206</name>
</gene>
<dbReference type="GO" id="GO:0003677">
    <property type="term" value="F:DNA binding"/>
    <property type="evidence" value="ECO:0007669"/>
    <property type="project" value="UniProtKB-KW"/>
</dbReference>
<dbReference type="InterPro" id="IPR029016">
    <property type="entry name" value="GAF-like_dom_sf"/>
</dbReference>
<reference evidence="6" key="1">
    <citation type="submission" date="2016-10" db="EMBL/GenBank/DDBJ databases">
        <authorList>
            <person name="Varghese N."/>
            <person name="Submissions S."/>
        </authorList>
    </citation>
    <scope>NUCLEOTIDE SEQUENCE [LARGE SCALE GENOMIC DNA]</scope>
    <source>
        <strain evidence="6">DSM 19083</strain>
    </source>
</reference>
<evidence type="ECO:0000313" key="6">
    <source>
        <dbReference type="Proteomes" id="UP000198520"/>
    </source>
</evidence>
<keyword evidence="6" id="KW-1185">Reference proteome</keyword>
<keyword evidence="3" id="KW-0804">Transcription</keyword>
<evidence type="ECO:0000313" key="5">
    <source>
        <dbReference type="EMBL" id="SFE70001.1"/>
    </source>
</evidence>
<dbReference type="Gene3D" id="3.30.450.40">
    <property type="match status" value="1"/>
</dbReference>